<dbReference type="InterPro" id="IPR005158">
    <property type="entry name" value="BTAD"/>
</dbReference>
<dbReference type="Gene3D" id="1.25.40.10">
    <property type="entry name" value="Tetratricopeptide repeat domain"/>
    <property type="match status" value="1"/>
</dbReference>
<keyword evidence="3" id="KW-1185">Reference proteome</keyword>
<sequence>MKDPPLSINLLGKLTLSVGGHEIESLSRKTKALLGYLALTESREESRERLIGLFWSESPEERARASLRQALHEIRNALAPSGFEGLHADKLVVALDRTRIKVDLVDALRNALAGTPHPQLLTQQNLVDDIFGEVESSDPAFQTWVSAKRQTIRDQLIRHLETALRDEITITAKGRDIAAAIINLDQTHEEACRYLIRGHVADGAIGSALKVYKNLWDLLEAEYDVEPTQQTQDLIAEVKAALPFSGAPSGLEAPGGPAPLPATRIIASPPPSPPAGLSVDQQLAARDARLILSVGSFTLSGSELKRDYLAQGFRRELIACLVRFREWHIRDWAGAPASPTPSTQADEFVLDASGFESRKAVHLVLTLRDGINGTYLWSESLSLTLENWHQSQQNLVRRIASTLNVHVSAERLNRVMSRQLVDLKAYDIWLFGQATLLGFDVKRWDRAAELFRQVVQLMPDFAPAFSSLAQLNNSYHIVKPGTPRDANRTLQALAYAQEAARLDPLDSRSQLCLGWSHAMARHYEQAMIYIPLAHELNHSDPWTLVSAANCYAFCGRDAEARDIVDSMLKRMATVAPSALQWAYHTAVRFMIKDYEGCVSAADFAGDLNANVPGFKAAALHHLGRHDEARAELDHFFKVVRERWSSAEPATPATMTRWLLYLFPIASAESWARLRDGIAGAGAPVDGLSHHGW</sequence>
<evidence type="ECO:0000259" key="1">
    <source>
        <dbReference type="SMART" id="SM01043"/>
    </source>
</evidence>
<dbReference type="PANTHER" id="PTHR35807">
    <property type="entry name" value="TRANSCRIPTIONAL REGULATOR REDD-RELATED"/>
    <property type="match status" value="1"/>
</dbReference>
<dbReference type="SUPFAM" id="SSF48452">
    <property type="entry name" value="TPR-like"/>
    <property type="match status" value="2"/>
</dbReference>
<reference evidence="2" key="1">
    <citation type="submission" date="2019-02" db="EMBL/GenBank/DDBJ databases">
        <authorList>
            <person name="Pothier F.J."/>
        </authorList>
    </citation>
    <scope>NUCLEOTIDE SEQUENCE</scope>
    <source>
        <strain evidence="2">CI-1B</strain>
    </source>
</reference>
<accession>A0A508SZY0</accession>
<gene>
    <name evidence="2" type="ORF">CI1B_16790</name>
</gene>
<evidence type="ECO:0000313" key="3">
    <source>
        <dbReference type="Proteomes" id="UP000328092"/>
    </source>
</evidence>
<dbReference type="Pfam" id="PF03704">
    <property type="entry name" value="BTAD"/>
    <property type="match status" value="1"/>
</dbReference>
<dbReference type="GO" id="GO:0006355">
    <property type="term" value="P:regulation of DNA-templated transcription"/>
    <property type="evidence" value="ECO:0007669"/>
    <property type="project" value="InterPro"/>
</dbReference>
<dbReference type="GO" id="GO:0003677">
    <property type="term" value="F:DNA binding"/>
    <property type="evidence" value="ECO:0007669"/>
    <property type="project" value="InterPro"/>
</dbReference>
<name>A0A508SZY0_9BRAD</name>
<dbReference type="Gene3D" id="1.10.10.10">
    <property type="entry name" value="Winged helix-like DNA-binding domain superfamily/Winged helix DNA-binding domain"/>
    <property type="match status" value="1"/>
</dbReference>
<dbReference type="InterPro" id="IPR036388">
    <property type="entry name" value="WH-like_DNA-bd_sf"/>
</dbReference>
<dbReference type="InterPro" id="IPR011990">
    <property type="entry name" value="TPR-like_helical_dom_sf"/>
</dbReference>
<dbReference type="EMBL" id="CAADFC020000004">
    <property type="protein sequence ID" value="VIO66557.1"/>
    <property type="molecule type" value="Genomic_DNA"/>
</dbReference>
<feature type="domain" description="Bacterial transcriptional activator" evidence="1">
    <location>
        <begin position="102"/>
        <end position="239"/>
    </location>
</feature>
<protein>
    <recommendedName>
        <fullName evidence="1">Bacterial transcriptional activator domain-containing protein</fullName>
    </recommendedName>
</protein>
<comment type="caution">
    <text evidence="2">The sequence shown here is derived from an EMBL/GenBank/DDBJ whole genome shotgun (WGS) entry which is preliminary data.</text>
</comment>
<dbReference type="SUPFAM" id="SSF46894">
    <property type="entry name" value="C-terminal effector domain of the bipartite response regulators"/>
    <property type="match status" value="1"/>
</dbReference>
<organism evidence="2 3">
    <name type="scientific">Bradyrhizobium ivorense</name>
    <dbReference type="NCBI Taxonomy" id="2511166"/>
    <lineage>
        <taxon>Bacteria</taxon>
        <taxon>Pseudomonadati</taxon>
        <taxon>Pseudomonadota</taxon>
        <taxon>Alphaproteobacteria</taxon>
        <taxon>Hyphomicrobiales</taxon>
        <taxon>Nitrobacteraceae</taxon>
        <taxon>Bradyrhizobium</taxon>
    </lineage>
</organism>
<dbReference type="InterPro" id="IPR016032">
    <property type="entry name" value="Sig_transdc_resp-reg_C-effctor"/>
</dbReference>
<dbReference type="AlphaFoldDB" id="A0A508SZY0"/>
<dbReference type="SMART" id="SM01043">
    <property type="entry name" value="BTAD"/>
    <property type="match status" value="1"/>
</dbReference>
<proteinExistence type="predicted"/>
<dbReference type="Proteomes" id="UP000328092">
    <property type="component" value="Unassembled WGS sequence"/>
</dbReference>
<evidence type="ECO:0000313" key="2">
    <source>
        <dbReference type="EMBL" id="VIO66557.1"/>
    </source>
</evidence>
<dbReference type="InterPro" id="IPR051677">
    <property type="entry name" value="AfsR-DnrI-RedD_regulator"/>
</dbReference>